<keyword evidence="1" id="KW-0677">Repeat</keyword>
<feature type="repeat" description="ANK" evidence="3">
    <location>
        <begin position="222"/>
        <end position="254"/>
    </location>
</feature>
<dbReference type="AlphaFoldDB" id="A0A7H8R952"/>
<dbReference type="SUPFAM" id="SSF48403">
    <property type="entry name" value="Ankyrin repeat"/>
    <property type="match status" value="1"/>
</dbReference>
<dbReference type="OrthoDB" id="4772757at2759"/>
<dbReference type="RefSeq" id="XP_035349128.1">
    <property type="nucleotide sequence ID" value="XM_035493235.1"/>
</dbReference>
<evidence type="ECO:0000256" key="3">
    <source>
        <dbReference type="PROSITE-ProRule" id="PRU00023"/>
    </source>
</evidence>
<feature type="repeat" description="ANK" evidence="3">
    <location>
        <begin position="189"/>
        <end position="221"/>
    </location>
</feature>
<dbReference type="PROSITE" id="PS50088">
    <property type="entry name" value="ANK_REPEAT"/>
    <property type="match status" value="6"/>
</dbReference>
<evidence type="ECO:0000256" key="2">
    <source>
        <dbReference type="ARBA" id="ARBA00023043"/>
    </source>
</evidence>
<feature type="repeat" description="ANK" evidence="3">
    <location>
        <begin position="323"/>
        <end position="355"/>
    </location>
</feature>
<gene>
    <name evidence="4" type="ORF">TRUGW13939_10122</name>
</gene>
<organism evidence="4 5">
    <name type="scientific">Talaromyces rugulosus</name>
    <name type="common">Penicillium rugulosum</name>
    <dbReference type="NCBI Taxonomy" id="121627"/>
    <lineage>
        <taxon>Eukaryota</taxon>
        <taxon>Fungi</taxon>
        <taxon>Dikarya</taxon>
        <taxon>Ascomycota</taxon>
        <taxon>Pezizomycotina</taxon>
        <taxon>Eurotiomycetes</taxon>
        <taxon>Eurotiomycetidae</taxon>
        <taxon>Eurotiales</taxon>
        <taxon>Trichocomaceae</taxon>
        <taxon>Talaromyces</taxon>
        <taxon>Talaromyces sect. Islandici</taxon>
    </lineage>
</organism>
<feature type="repeat" description="ANK" evidence="3">
    <location>
        <begin position="156"/>
        <end position="188"/>
    </location>
</feature>
<sequence length="433" mass="47693">MVDATEPEHPFLKYASKYMILHTKEFQEGRSVMWVRWKEMMIYGSDLIETPYGVKSLKEDDLSILNWSISAHHHALLRLIYLGLGSSSGQDRGFVLWRAAYDGQLDAVKVLLDAGADVHYSRGIETVLRVSLMRGFFDVADQLILAGADVNMPDRNGQTALHQAADCGYLNIVEKLLDLGANINLPGRDRQTALHQTADCQHMDIVDKLLGAGADVNIQGFHDQTVLFQAVHYGRYHVFKRLLDTGADVNIQATHGETAIHAAFRRKDLHIVEMLLDAGADVNIRGQDGETALHFASECARGNLDILERVLVAVADVDVPTFDGETALYRAARYGNLDAMDRLLSAGADANAISTWDEYDGPISGARKWSVLHMATLRGNMAVVDKLLEVGVDVNAVLEPSSLPYESRPTALQIAITCGHQDIAEKIKRVGGH</sequence>
<keyword evidence="5" id="KW-1185">Reference proteome</keyword>
<evidence type="ECO:0000313" key="5">
    <source>
        <dbReference type="Proteomes" id="UP000509510"/>
    </source>
</evidence>
<dbReference type="Pfam" id="PF13606">
    <property type="entry name" value="Ank_3"/>
    <property type="match status" value="1"/>
</dbReference>
<dbReference type="SMART" id="SM00248">
    <property type="entry name" value="ANK"/>
    <property type="match status" value="9"/>
</dbReference>
<evidence type="ECO:0000256" key="1">
    <source>
        <dbReference type="ARBA" id="ARBA00022737"/>
    </source>
</evidence>
<feature type="repeat" description="ANK" evidence="3">
    <location>
        <begin position="255"/>
        <end position="287"/>
    </location>
</feature>
<dbReference type="InterPro" id="IPR036770">
    <property type="entry name" value="Ankyrin_rpt-contain_sf"/>
</dbReference>
<dbReference type="PRINTS" id="PR01415">
    <property type="entry name" value="ANKYRIN"/>
</dbReference>
<dbReference type="Pfam" id="PF12796">
    <property type="entry name" value="Ank_2"/>
    <property type="match status" value="2"/>
</dbReference>
<keyword evidence="2 3" id="KW-0040">ANK repeat</keyword>
<accession>A0A7H8R952</accession>
<dbReference type="PANTHER" id="PTHR24126:SF14">
    <property type="entry name" value="ANK_REP_REGION DOMAIN-CONTAINING PROTEIN"/>
    <property type="match status" value="1"/>
</dbReference>
<evidence type="ECO:0000313" key="4">
    <source>
        <dbReference type="EMBL" id="QKX62954.1"/>
    </source>
</evidence>
<feature type="repeat" description="ANK" evidence="3">
    <location>
        <begin position="367"/>
        <end position="399"/>
    </location>
</feature>
<dbReference type="PROSITE" id="PS50297">
    <property type="entry name" value="ANK_REP_REGION"/>
    <property type="match status" value="6"/>
</dbReference>
<dbReference type="InterPro" id="IPR002110">
    <property type="entry name" value="Ankyrin_rpt"/>
</dbReference>
<dbReference type="Proteomes" id="UP000509510">
    <property type="component" value="Chromosome V"/>
</dbReference>
<dbReference type="Pfam" id="PF00023">
    <property type="entry name" value="Ank"/>
    <property type="match status" value="1"/>
</dbReference>
<dbReference type="EMBL" id="CP055902">
    <property type="protein sequence ID" value="QKX62954.1"/>
    <property type="molecule type" value="Genomic_DNA"/>
</dbReference>
<dbReference type="KEGG" id="trg:TRUGW13939_10122"/>
<dbReference type="Gene3D" id="1.25.40.20">
    <property type="entry name" value="Ankyrin repeat-containing domain"/>
    <property type="match status" value="4"/>
</dbReference>
<proteinExistence type="predicted"/>
<dbReference type="PANTHER" id="PTHR24126">
    <property type="entry name" value="ANKYRIN REPEAT, PH AND SEC7 DOMAIN CONTAINING PROTEIN SECG-RELATED"/>
    <property type="match status" value="1"/>
</dbReference>
<reference evidence="5" key="1">
    <citation type="submission" date="2020-06" db="EMBL/GenBank/DDBJ databases">
        <title>A chromosome-scale genome assembly of Talaromyces rugulosus W13939.</title>
        <authorList>
            <person name="Wang B."/>
            <person name="Guo L."/>
            <person name="Ye K."/>
            <person name="Wang L."/>
        </authorList>
    </citation>
    <scope>NUCLEOTIDE SEQUENCE [LARGE SCALE GENOMIC DNA]</scope>
    <source>
        <strain evidence="5">W13939</strain>
    </source>
</reference>
<protein>
    <submittedName>
        <fullName evidence="4">Uncharacterized protein</fullName>
    </submittedName>
</protein>
<name>A0A7H8R952_TALRU</name>
<dbReference type="GeneID" id="55997603"/>